<evidence type="ECO:0000313" key="2">
    <source>
        <dbReference type="EMBL" id="NIA72352.1"/>
    </source>
</evidence>
<sequence>MGQVNFNTDIDKDVDITKTVFLDVFKTVDADVDIDGRLATAEASADALGENALAETDTFAQVDDTGAFAFSESLAATSGAPEPPEPIELNIAFIIDATGSTDEEWVNSATGFEGFDDEQNPTPNDPANDPTPPPGSADPDEGDVIDAEIAAYKSLTQEILDDIAASGNEVNLTIQLIKFHDDGGVSFANYDPLTDGTGPLFDALEDTGSSGTTNYGPSLAQAGAFFGTPSADSVNQLYFLGDNDSTQLVNNPTVEDALMSMHSSVDRHVWLVENADSDVLNDDFQDIDNTGGVETLVSVSDINFDELLIA</sequence>
<reference evidence="2" key="1">
    <citation type="submission" date="2020-03" db="EMBL/GenBank/DDBJ databases">
        <title>Genome of Pelagibius litoralis DSM 21314T.</title>
        <authorList>
            <person name="Wang G."/>
        </authorList>
    </citation>
    <scope>NUCLEOTIDE SEQUENCE</scope>
    <source>
        <strain evidence="2">DSM 21314</strain>
    </source>
</reference>
<keyword evidence="3" id="KW-1185">Reference proteome</keyword>
<dbReference type="Proteomes" id="UP000761264">
    <property type="component" value="Unassembled WGS sequence"/>
</dbReference>
<evidence type="ECO:0000256" key="1">
    <source>
        <dbReference type="SAM" id="MobiDB-lite"/>
    </source>
</evidence>
<organism evidence="2 3">
    <name type="scientific">Pelagibius litoralis</name>
    <dbReference type="NCBI Taxonomy" id="374515"/>
    <lineage>
        <taxon>Bacteria</taxon>
        <taxon>Pseudomonadati</taxon>
        <taxon>Pseudomonadota</taxon>
        <taxon>Alphaproteobacteria</taxon>
        <taxon>Rhodospirillales</taxon>
        <taxon>Rhodovibrionaceae</taxon>
        <taxon>Pelagibius</taxon>
    </lineage>
</organism>
<dbReference type="RefSeq" id="WP_167231591.1">
    <property type="nucleotide sequence ID" value="NZ_JAAQPH010000041.1"/>
</dbReference>
<comment type="caution">
    <text evidence="2">The sequence shown here is derived from an EMBL/GenBank/DDBJ whole genome shotgun (WGS) entry which is preliminary data.</text>
</comment>
<dbReference type="SUPFAM" id="SSF53300">
    <property type="entry name" value="vWA-like"/>
    <property type="match status" value="1"/>
</dbReference>
<evidence type="ECO:0008006" key="4">
    <source>
        <dbReference type="Google" id="ProtNLM"/>
    </source>
</evidence>
<dbReference type="AlphaFoldDB" id="A0A967F3J9"/>
<dbReference type="EMBL" id="JAAQPH010000041">
    <property type="protein sequence ID" value="NIA72352.1"/>
    <property type="molecule type" value="Genomic_DNA"/>
</dbReference>
<dbReference type="InterPro" id="IPR036465">
    <property type="entry name" value="vWFA_dom_sf"/>
</dbReference>
<feature type="region of interest" description="Disordered" evidence="1">
    <location>
        <begin position="111"/>
        <end position="142"/>
    </location>
</feature>
<name>A0A967F3J9_9PROT</name>
<evidence type="ECO:0000313" key="3">
    <source>
        <dbReference type="Proteomes" id="UP000761264"/>
    </source>
</evidence>
<protein>
    <recommendedName>
        <fullName evidence="4">VWFA domain-containing protein</fullName>
    </recommendedName>
</protein>
<proteinExistence type="predicted"/>
<gene>
    <name evidence="2" type="ORF">HBA54_27565</name>
</gene>
<accession>A0A967F3J9</accession>